<dbReference type="Pfam" id="PF06742">
    <property type="entry name" value="DUF1214"/>
    <property type="match status" value="2"/>
</dbReference>
<reference evidence="2" key="1">
    <citation type="submission" date="2022-09" db="EMBL/GenBank/DDBJ databases">
        <title>Aureispira anguillicida sp. nov., isolated from Leptocephalus of Japanese eel Anguilla japonica.</title>
        <authorList>
            <person name="Yuasa K."/>
            <person name="Mekata T."/>
            <person name="Ikunari K."/>
        </authorList>
    </citation>
    <scope>NUCLEOTIDE SEQUENCE</scope>
    <source>
        <strain evidence="2">EL160426</strain>
    </source>
</reference>
<evidence type="ECO:0000313" key="2">
    <source>
        <dbReference type="EMBL" id="BDS15366.1"/>
    </source>
</evidence>
<accession>A0A916DWD9</accession>
<feature type="domain" description="DUF1214" evidence="1">
    <location>
        <begin position="162"/>
        <end position="198"/>
    </location>
</feature>
<dbReference type="Proteomes" id="UP001060919">
    <property type="component" value="Chromosome"/>
</dbReference>
<evidence type="ECO:0000313" key="3">
    <source>
        <dbReference type="Proteomes" id="UP001060919"/>
    </source>
</evidence>
<dbReference type="AlphaFoldDB" id="A0A916DWD9"/>
<sequence>MKKLIFAIANTYKKVKNLKNKVLGKTEQDVIHQQIVTGKAWEDFCDTLKTAGTSLLYGNAPLDPFQQAEGIRYLSRLTRASLDAFIEHADPQFPSFKRMVHETVKLGADNPDNHYANAQVSGDYDYRIWGNRNSVFYLGFFTQNGSYGSTGGLSPCGVLEDSQMHFEADGSFEIFVTKEKKGKNWLKIEAETTLLMLRQTFMDTQNEVAATVHIECIGGPKKPLPLSPELVYNGLNMAGTFVAGASFLFSKWTTGFTKHPNQLPLFSPEVSNAAGGDANIWYYHSYWKLAADEALYIHFTPPNCKYWNFQLNNYWMESLDYRHFNIHLNMHTAVVEKDGSVKLFVAHQKPPHPNWIDTAYHQEGTMLLRWAYADSNPQPQIEVIKYSNISTRILPNHEPKH</sequence>
<name>A0A916DWD9_9BACT</name>
<protein>
    <submittedName>
        <fullName evidence="2">DUF1214 domain-containing protein</fullName>
    </submittedName>
</protein>
<feature type="domain" description="DUF1214" evidence="1">
    <location>
        <begin position="297"/>
        <end position="369"/>
    </location>
</feature>
<dbReference type="InterPro" id="IPR010621">
    <property type="entry name" value="DUF1214"/>
</dbReference>
<dbReference type="KEGG" id="aup:AsAng_0061500"/>
<gene>
    <name evidence="2" type="ORF">AsAng_0061500</name>
</gene>
<organism evidence="2 3">
    <name type="scientific">Aureispira anguillae</name>
    <dbReference type="NCBI Taxonomy" id="2864201"/>
    <lineage>
        <taxon>Bacteria</taxon>
        <taxon>Pseudomonadati</taxon>
        <taxon>Bacteroidota</taxon>
        <taxon>Saprospiria</taxon>
        <taxon>Saprospirales</taxon>
        <taxon>Saprospiraceae</taxon>
        <taxon>Aureispira</taxon>
    </lineage>
</organism>
<proteinExistence type="predicted"/>
<dbReference type="RefSeq" id="WP_264790526.1">
    <property type="nucleotide sequence ID" value="NZ_AP026867.1"/>
</dbReference>
<dbReference type="EMBL" id="AP026867">
    <property type="protein sequence ID" value="BDS15366.1"/>
    <property type="molecule type" value="Genomic_DNA"/>
</dbReference>
<keyword evidence="3" id="KW-1185">Reference proteome</keyword>
<evidence type="ECO:0000259" key="1">
    <source>
        <dbReference type="Pfam" id="PF06742"/>
    </source>
</evidence>